<reference evidence="20" key="3">
    <citation type="submission" date="2025-09" db="UniProtKB">
        <authorList>
            <consortium name="Ensembl"/>
        </authorList>
    </citation>
    <scope>IDENTIFICATION</scope>
    <source>
        <strain evidence="20">Glennie</strain>
    </source>
</reference>
<dbReference type="GeneID" id="100074849"/>
<evidence type="ECO:0000256" key="6">
    <source>
        <dbReference type="ARBA" id="ARBA00022525"/>
    </source>
</evidence>
<dbReference type="Ensembl" id="ENSOANT00000014824.4">
    <property type="protein sequence ID" value="ENSOANP00000014821.3"/>
    <property type="gene ID" value="ENSOANG00000009315.4"/>
</dbReference>
<dbReference type="GO" id="GO:0043123">
    <property type="term" value="P:positive regulation of canonical NF-kappaB signal transduction"/>
    <property type="evidence" value="ECO:0000318"/>
    <property type="project" value="GO_Central"/>
</dbReference>
<evidence type="ECO:0000313" key="21">
    <source>
        <dbReference type="Proteomes" id="UP000002279"/>
    </source>
</evidence>
<dbReference type="GO" id="GO:2001238">
    <property type="term" value="P:positive regulation of extrinsic apoptotic signaling pathway"/>
    <property type="evidence" value="ECO:0000318"/>
    <property type="project" value="GO_Central"/>
</dbReference>
<keyword evidence="10 18" id="KW-0479">Metal-binding</keyword>
<dbReference type="GO" id="GO:0042802">
    <property type="term" value="F:identical protein binding"/>
    <property type="evidence" value="ECO:0007669"/>
    <property type="project" value="Ensembl"/>
</dbReference>
<dbReference type="InterPro" id="IPR017355">
    <property type="entry name" value="TNF_ligand_10/11"/>
</dbReference>
<dbReference type="GO" id="GO:0008270">
    <property type="term" value="F:zinc ion binding"/>
    <property type="evidence" value="ECO:0007669"/>
    <property type="project" value="Ensembl"/>
</dbReference>
<dbReference type="PANTHER" id="PTHR11471:SF27">
    <property type="entry name" value="TUMOR NECROSIS FACTOR LIGAND SUPERFAMILY MEMBER 10"/>
    <property type="match status" value="1"/>
</dbReference>
<dbReference type="PROSITE" id="PS00251">
    <property type="entry name" value="THD_1"/>
    <property type="match status" value="1"/>
</dbReference>
<dbReference type="PANTHER" id="PTHR11471">
    <property type="entry name" value="TUMOR NECROSIS FACTOR FAMILY MEMBER"/>
    <property type="match status" value="1"/>
</dbReference>
<evidence type="ECO:0000256" key="18">
    <source>
        <dbReference type="PIRSR" id="PIRSR038013-50"/>
    </source>
</evidence>
<dbReference type="KEGG" id="oaa:100074849"/>
<dbReference type="GO" id="GO:0036462">
    <property type="term" value="P:TRAIL-activated apoptotic signaling pathway"/>
    <property type="evidence" value="ECO:0007669"/>
    <property type="project" value="Ensembl"/>
</dbReference>
<evidence type="ECO:0000256" key="14">
    <source>
        <dbReference type="ARBA" id="ARBA00023136"/>
    </source>
</evidence>
<gene>
    <name evidence="20" type="primary">TNFSF10</name>
</gene>
<dbReference type="PIRSF" id="PIRSF038013">
    <property type="entry name" value="TNF10_TNF11"/>
    <property type="match status" value="1"/>
</dbReference>
<dbReference type="Gene3D" id="2.60.120.40">
    <property type="match status" value="1"/>
</dbReference>
<evidence type="ECO:0000256" key="12">
    <source>
        <dbReference type="ARBA" id="ARBA00022968"/>
    </source>
</evidence>
<dbReference type="CDD" id="cd00184">
    <property type="entry name" value="TNF"/>
    <property type="match status" value="1"/>
</dbReference>
<dbReference type="GO" id="GO:0006955">
    <property type="term" value="P:immune response"/>
    <property type="evidence" value="ECO:0007669"/>
    <property type="project" value="UniProtKB-UniRule"/>
</dbReference>
<dbReference type="GO" id="GO:0090200">
    <property type="term" value="P:positive regulation of release of cytochrome c from mitochondria"/>
    <property type="evidence" value="ECO:0007669"/>
    <property type="project" value="Ensembl"/>
</dbReference>
<dbReference type="SMART" id="SM00207">
    <property type="entry name" value="TNF"/>
    <property type="match status" value="1"/>
</dbReference>
<dbReference type="GO" id="GO:0007166">
    <property type="term" value="P:cell surface receptor signaling pathway"/>
    <property type="evidence" value="ECO:0000318"/>
    <property type="project" value="GO_Central"/>
</dbReference>
<comment type="similarity">
    <text evidence="3 17">Belongs to the tumor necrosis factor family.</text>
</comment>
<dbReference type="InParanoid" id="F7CZ84"/>
<comment type="subcellular location">
    <subcellularLocation>
        <location evidence="1">Cell membrane</location>
        <topology evidence="1">Single-pass type II membrane protein</topology>
    </subcellularLocation>
    <subcellularLocation>
        <location evidence="2">Secreted</location>
    </subcellularLocation>
</comment>
<dbReference type="FunCoup" id="F7CZ84">
    <property type="interactions" value="585"/>
</dbReference>
<dbReference type="HOGENOM" id="CLU_070352_1_0_1"/>
<keyword evidence="12" id="KW-0735">Signal-anchor</keyword>
<dbReference type="CTD" id="8743"/>
<evidence type="ECO:0000256" key="11">
    <source>
        <dbReference type="ARBA" id="ARBA00022833"/>
    </source>
</evidence>
<evidence type="ECO:0000256" key="2">
    <source>
        <dbReference type="ARBA" id="ARBA00004613"/>
    </source>
</evidence>
<keyword evidence="14 17" id="KW-0472">Membrane</keyword>
<keyword evidence="7" id="KW-0597">Phosphoprotein</keyword>
<evidence type="ECO:0000256" key="16">
    <source>
        <dbReference type="ARBA" id="ARBA00063957"/>
    </source>
</evidence>
<reference evidence="20 21" key="1">
    <citation type="journal article" date="2008" name="Nature">
        <title>Genome analysis of the platypus reveals unique signatures of evolution.</title>
        <authorList>
            <person name="Warren W.C."/>
            <person name="Hillier L.W."/>
            <person name="Marshall Graves J.A."/>
            <person name="Birney E."/>
            <person name="Ponting C.P."/>
            <person name="Grutzner F."/>
            <person name="Belov K."/>
            <person name="Miller W."/>
            <person name="Clarke L."/>
            <person name="Chinwalla A.T."/>
            <person name="Yang S.P."/>
            <person name="Heger A."/>
            <person name="Locke D.P."/>
            <person name="Miethke P."/>
            <person name="Waters P.D."/>
            <person name="Veyrunes F."/>
            <person name="Fulton L."/>
            <person name="Fulton B."/>
            <person name="Graves T."/>
            <person name="Wallis J."/>
            <person name="Puente X.S."/>
            <person name="Lopez-Otin C."/>
            <person name="Ordonez G.R."/>
            <person name="Eichler E.E."/>
            <person name="Chen L."/>
            <person name="Cheng Z."/>
            <person name="Deakin J.E."/>
            <person name="Alsop A."/>
            <person name="Thompson K."/>
            <person name="Kirby P."/>
            <person name="Papenfuss A.T."/>
            <person name="Wakefield M.J."/>
            <person name="Olender T."/>
            <person name="Lancet D."/>
            <person name="Huttley G.A."/>
            <person name="Smit A.F."/>
            <person name="Pask A."/>
            <person name="Temple-Smith P."/>
            <person name="Batzer M.A."/>
            <person name="Walker J.A."/>
            <person name="Konkel M.K."/>
            <person name="Harris R.S."/>
            <person name="Whittington C.M."/>
            <person name="Wong E.S."/>
            <person name="Gemmell N.J."/>
            <person name="Buschiazzo E."/>
            <person name="Vargas Jentzsch I.M."/>
            <person name="Merkel A."/>
            <person name="Schmitz J."/>
            <person name="Zemann A."/>
            <person name="Churakov G."/>
            <person name="Kriegs J.O."/>
            <person name="Brosius J."/>
            <person name="Murchison E.P."/>
            <person name="Sachidanandam R."/>
            <person name="Smith C."/>
            <person name="Hannon G.J."/>
            <person name="Tsend-Ayush E."/>
            <person name="McMillan D."/>
            <person name="Attenborough R."/>
            <person name="Rens W."/>
            <person name="Ferguson-Smith M."/>
            <person name="Lefevre C.M."/>
            <person name="Sharp J.A."/>
            <person name="Nicholas K.R."/>
            <person name="Ray D.A."/>
            <person name="Kube M."/>
            <person name="Reinhardt R."/>
            <person name="Pringle T.H."/>
            <person name="Taylor J."/>
            <person name="Jones R.C."/>
            <person name="Nixon B."/>
            <person name="Dacheux J.L."/>
            <person name="Niwa H."/>
            <person name="Sekita Y."/>
            <person name="Huang X."/>
            <person name="Stark A."/>
            <person name="Kheradpour P."/>
            <person name="Kellis M."/>
            <person name="Flicek P."/>
            <person name="Chen Y."/>
            <person name="Webber C."/>
            <person name="Hardison R."/>
            <person name="Nelson J."/>
            <person name="Hallsworth-Pepin K."/>
            <person name="Delehaunty K."/>
            <person name="Markovic C."/>
            <person name="Minx P."/>
            <person name="Feng Y."/>
            <person name="Kremitzki C."/>
            <person name="Mitreva M."/>
            <person name="Glasscock J."/>
            <person name="Wylie T."/>
            <person name="Wohldmann P."/>
            <person name="Thiru P."/>
            <person name="Nhan M.N."/>
            <person name="Pohl C.S."/>
            <person name="Smith S.M."/>
            <person name="Hou S."/>
            <person name="Nefedov M."/>
            <person name="de Jong P.J."/>
            <person name="Renfree M.B."/>
            <person name="Mardis E.R."/>
            <person name="Wilson R.K."/>
        </authorList>
    </citation>
    <scope>NUCLEOTIDE SEQUENCE [LARGE SCALE GENOMIC DNA]</scope>
    <source>
        <strain evidence="20 21">Glennie</strain>
    </source>
</reference>
<reference evidence="20" key="2">
    <citation type="submission" date="2025-08" db="UniProtKB">
        <authorList>
            <consortium name="Ensembl"/>
        </authorList>
    </citation>
    <scope>IDENTIFICATION</scope>
    <source>
        <strain evidence="20">Glennie</strain>
    </source>
</reference>
<dbReference type="InterPro" id="IPR008983">
    <property type="entry name" value="Tumour_necrosis_fac-like_dom"/>
</dbReference>
<dbReference type="GO" id="GO:0005164">
    <property type="term" value="F:tumor necrosis factor receptor binding"/>
    <property type="evidence" value="ECO:0007669"/>
    <property type="project" value="UniProtKB-UniRule"/>
</dbReference>
<protein>
    <recommendedName>
        <fullName evidence="17">Tumor necrosis factor ligand superfamily member</fullName>
    </recommendedName>
</protein>
<proteinExistence type="inferred from homology"/>
<dbReference type="OMA" id="NGDIVDM"/>
<dbReference type="RefSeq" id="XP_001506414.3">
    <property type="nucleotide sequence ID" value="XM_001506364.5"/>
</dbReference>
<feature type="binding site" evidence="18">
    <location>
        <position position="248"/>
    </location>
    <ligand>
        <name>Zn(2+)</name>
        <dbReference type="ChEBI" id="CHEBI:29105"/>
        <note>ligand shared between all trimeric partners</note>
    </ligand>
</feature>
<organism evidence="20 21">
    <name type="scientific">Ornithorhynchus anatinus</name>
    <name type="common">Duckbill platypus</name>
    <dbReference type="NCBI Taxonomy" id="9258"/>
    <lineage>
        <taxon>Eukaryota</taxon>
        <taxon>Metazoa</taxon>
        <taxon>Chordata</taxon>
        <taxon>Craniata</taxon>
        <taxon>Vertebrata</taxon>
        <taxon>Euteleostomi</taxon>
        <taxon>Mammalia</taxon>
        <taxon>Monotremata</taxon>
        <taxon>Ornithorhynchidae</taxon>
        <taxon>Ornithorhynchus</taxon>
    </lineage>
</organism>
<keyword evidence="6" id="KW-0964">Secreted</keyword>
<dbReference type="eggNOG" id="ENOG502QQ3R">
    <property type="taxonomic scope" value="Eukaryota"/>
</dbReference>
<evidence type="ECO:0000256" key="9">
    <source>
        <dbReference type="ARBA" id="ARBA00022703"/>
    </source>
</evidence>
<evidence type="ECO:0000313" key="20">
    <source>
        <dbReference type="Ensembl" id="ENSOANP00000014821.3"/>
    </source>
</evidence>
<dbReference type="Pfam" id="PF00229">
    <property type="entry name" value="TNF"/>
    <property type="match status" value="1"/>
</dbReference>
<keyword evidence="8" id="KW-0812">Transmembrane</keyword>
<keyword evidence="21" id="KW-1185">Reference proteome</keyword>
<evidence type="ECO:0000256" key="3">
    <source>
        <dbReference type="ARBA" id="ARBA00008670"/>
    </source>
</evidence>
<evidence type="ECO:0000259" key="19">
    <source>
        <dbReference type="PROSITE" id="PS50049"/>
    </source>
</evidence>
<evidence type="ECO:0000256" key="5">
    <source>
        <dbReference type="ARBA" id="ARBA00022514"/>
    </source>
</evidence>
<evidence type="ECO:0000256" key="7">
    <source>
        <dbReference type="ARBA" id="ARBA00022553"/>
    </source>
</evidence>
<keyword evidence="9" id="KW-0053">Apoptosis</keyword>
<feature type="domain" description="THD" evidence="19">
    <location>
        <begin position="132"/>
        <end position="298"/>
    </location>
</feature>
<dbReference type="GO" id="GO:0005886">
    <property type="term" value="C:plasma membrane"/>
    <property type="evidence" value="ECO:0007669"/>
    <property type="project" value="UniProtKB-SubCell"/>
</dbReference>
<keyword evidence="4" id="KW-1003">Cell membrane</keyword>
<evidence type="ECO:0000256" key="8">
    <source>
        <dbReference type="ARBA" id="ARBA00022692"/>
    </source>
</evidence>
<evidence type="ECO:0000256" key="13">
    <source>
        <dbReference type="ARBA" id="ARBA00022989"/>
    </source>
</evidence>
<dbReference type="GeneTree" id="ENSGT01130000278318"/>
<dbReference type="Proteomes" id="UP000002279">
    <property type="component" value="Chromosome 1"/>
</dbReference>
<dbReference type="InterPro" id="IPR006052">
    <property type="entry name" value="TNF_dom"/>
</dbReference>
<dbReference type="Bgee" id="ENSOANG00000009315">
    <property type="expression patterns" value="Expressed in ovary and 6 other cell types or tissues"/>
</dbReference>
<keyword evidence="5 17" id="KW-0202">Cytokine</keyword>
<dbReference type="InterPro" id="IPR021184">
    <property type="entry name" value="TNF_CS"/>
</dbReference>
<dbReference type="SUPFAM" id="SSF49842">
    <property type="entry name" value="TNF-like"/>
    <property type="match status" value="1"/>
</dbReference>
<dbReference type="AlphaFoldDB" id="F7CZ84"/>
<accession>F7CZ84</accession>
<name>F7CZ84_ORNAN</name>
<evidence type="ECO:0000256" key="1">
    <source>
        <dbReference type="ARBA" id="ARBA00004401"/>
    </source>
</evidence>
<evidence type="ECO:0000256" key="15">
    <source>
        <dbReference type="ARBA" id="ARBA00055277"/>
    </source>
</evidence>
<dbReference type="GO" id="GO:0005125">
    <property type="term" value="F:cytokine activity"/>
    <property type="evidence" value="ECO:0000318"/>
    <property type="project" value="GO_Central"/>
</dbReference>
<evidence type="ECO:0000256" key="17">
    <source>
        <dbReference type="PIRNR" id="PIRNR038013"/>
    </source>
</evidence>
<evidence type="ECO:0000256" key="4">
    <source>
        <dbReference type="ARBA" id="ARBA00022475"/>
    </source>
</evidence>
<dbReference type="GO" id="GO:0005615">
    <property type="term" value="C:extracellular space"/>
    <property type="evidence" value="ECO:0000318"/>
    <property type="project" value="GO_Central"/>
</dbReference>
<keyword evidence="13" id="KW-1133">Transmembrane helix</keyword>
<comment type="subunit">
    <text evidence="16">Homotrimer. One TNFSF10 homotrimer interacts with three TNFSF10A mononers. One TNFSF10 homotrimer interacts with three TNFSF10B mononers.</text>
</comment>
<comment type="function">
    <text evidence="15">Cytokine that binds to TNFRSF10A/TRAILR1, TNFRSF10B/TRAILR2, TNFRSF10C/TRAILR3, TNFRSF10D/TRAILR4 and possibly also to TNFRSF11B/OPG. Induces apoptosis. Its activity may be modulated by binding to the decoy receptors TNFRSF10C/TRAILR3, TNFRSF10D/TRAILR4 and TNFRSF11B/OPG that cannot induce apoptosis.</text>
</comment>
<dbReference type="OrthoDB" id="9446605at2759"/>
<dbReference type="FunFam" id="2.60.120.40:FF:000014">
    <property type="entry name" value="Tumor necrosis factor ligand superfamily member"/>
    <property type="match status" value="1"/>
</dbReference>
<evidence type="ECO:0000256" key="10">
    <source>
        <dbReference type="ARBA" id="ARBA00022723"/>
    </source>
</evidence>
<keyword evidence="11 18" id="KW-0862">Zinc</keyword>
<sequence length="299" mass="34452">MSLQNMMSSGGPSSSQTCGLVLISTLLLQSVCVAVTYIYFTNELKQLRDTYAKSAIACLTNEDFGAFIWNWDPNDNEERNSSPCWQIKWQLLQLIRKEILRHFEDSSSRLEDQRQNILPPAKERGLNILQRIAAHVTGNYRKRNHLPRESSWLGGAVGQKINSWESAWKGHSFKQNVELRNGELIIPRSGFYYIYSQTYFRFLEPEENSESSLVNGRTKKSEQMVQYIYKITSYPEPILLLKSARTSCWSKNSKYGLHSIYQGGVFEFKQNDRIFVSVSNESMIDMDKEASFFGTFLIG</sequence>
<dbReference type="PROSITE" id="PS50049">
    <property type="entry name" value="THD_2"/>
    <property type="match status" value="1"/>
</dbReference>